<organism evidence="1 2">
    <name type="scientific">Candidatus Shapirobacteria bacterium CG11_big_fil_rev_8_21_14_0_20_40_12</name>
    <dbReference type="NCBI Taxonomy" id="1974889"/>
    <lineage>
        <taxon>Bacteria</taxon>
        <taxon>Candidatus Shapironibacteriota</taxon>
    </lineage>
</organism>
<dbReference type="Proteomes" id="UP000231371">
    <property type="component" value="Unassembled WGS sequence"/>
</dbReference>
<gene>
    <name evidence="1" type="ORF">COV89_01235</name>
</gene>
<name>A0A2H0KGC1_9BACT</name>
<evidence type="ECO:0000313" key="2">
    <source>
        <dbReference type="Proteomes" id="UP000231371"/>
    </source>
</evidence>
<dbReference type="AlphaFoldDB" id="A0A2H0KGC1"/>
<sequence>METGDKQTELLTNWENLSVNDRQNTFFQIIGLSADQSVNRKAMAALNQYLAEDYYLVMSSKRKGLFDPKFEVIKKFVEEIRGKTKENTGQNKKARGVLNSARAQAGVMDLLERSGFKLGRTDLDLDLQGLDLVAVNEAGAFLIDVKARSWKTGILEVGEIDLQPDTIGSGLTIAIRSAPELFRAKAQIGFACLKIVVGVFSPSGDLFEPFSRKSGNELVERLEKIPKNMRQLR</sequence>
<protein>
    <submittedName>
        <fullName evidence="1">Uncharacterized protein</fullName>
    </submittedName>
</protein>
<comment type="caution">
    <text evidence="1">The sequence shown here is derived from an EMBL/GenBank/DDBJ whole genome shotgun (WGS) entry which is preliminary data.</text>
</comment>
<dbReference type="EMBL" id="PCVI01000021">
    <property type="protein sequence ID" value="PIQ70286.1"/>
    <property type="molecule type" value="Genomic_DNA"/>
</dbReference>
<reference evidence="1 2" key="1">
    <citation type="submission" date="2017-09" db="EMBL/GenBank/DDBJ databases">
        <title>Depth-based differentiation of microbial function through sediment-hosted aquifers and enrichment of novel symbionts in the deep terrestrial subsurface.</title>
        <authorList>
            <person name="Probst A.J."/>
            <person name="Ladd B."/>
            <person name="Jarett J.K."/>
            <person name="Geller-Mcgrath D.E."/>
            <person name="Sieber C.M."/>
            <person name="Emerson J.B."/>
            <person name="Anantharaman K."/>
            <person name="Thomas B.C."/>
            <person name="Malmstrom R."/>
            <person name="Stieglmeier M."/>
            <person name="Klingl A."/>
            <person name="Woyke T."/>
            <person name="Ryan C.M."/>
            <person name="Banfield J.F."/>
        </authorList>
    </citation>
    <scope>NUCLEOTIDE SEQUENCE [LARGE SCALE GENOMIC DNA]</scope>
    <source>
        <strain evidence="1">CG11_big_fil_rev_8_21_14_0_20_40_12</strain>
    </source>
</reference>
<accession>A0A2H0KGC1</accession>
<proteinExistence type="predicted"/>
<evidence type="ECO:0000313" key="1">
    <source>
        <dbReference type="EMBL" id="PIQ70286.1"/>
    </source>
</evidence>